<evidence type="ECO:0000313" key="1">
    <source>
        <dbReference type="EMBL" id="KAK9681357.1"/>
    </source>
</evidence>
<evidence type="ECO:0000313" key="2">
    <source>
        <dbReference type="Proteomes" id="UP001458880"/>
    </source>
</evidence>
<evidence type="ECO:0008006" key="3">
    <source>
        <dbReference type="Google" id="ProtNLM"/>
    </source>
</evidence>
<dbReference type="AlphaFoldDB" id="A0AAW1HWP6"/>
<keyword evidence="2" id="KW-1185">Reference proteome</keyword>
<reference evidence="1 2" key="1">
    <citation type="journal article" date="2024" name="BMC Genomics">
        <title>De novo assembly and annotation of Popillia japonica's genome with initial clues to its potential as an invasive pest.</title>
        <authorList>
            <person name="Cucini C."/>
            <person name="Boschi S."/>
            <person name="Funari R."/>
            <person name="Cardaioli E."/>
            <person name="Iannotti N."/>
            <person name="Marturano G."/>
            <person name="Paoli F."/>
            <person name="Bruttini M."/>
            <person name="Carapelli A."/>
            <person name="Frati F."/>
            <person name="Nardi F."/>
        </authorList>
    </citation>
    <scope>NUCLEOTIDE SEQUENCE [LARGE SCALE GENOMIC DNA]</scope>
    <source>
        <strain evidence="1">DMR45628</strain>
    </source>
</reference>
<gene>
    <name evidence="1" type="ORF">QE152_g38369</name>
</gene>
<accession>A0AAW1HWP6</accession>
<name>A0AAW1HWP6_POPJA</name>
<dbReference type="Proteomes" id="UP001458880">
    <property type="component" value="Unassembled WGS sequence"/>
</dbReference>
<protein>
    <recommendedName>
        <fullName evidence="3">UBN2 domain-containing protein</fullName>
    </recommendedName>
</protein>
<organism evidence="1 2">
    <name type="scientific">Popillia japonica</name>
    <name type="common">Japanese beetle</name>
    <dbReference type="NCBI Taxonomy" id="7064"/>
    <lineage>
        <taxon>Eukaryota</taxon>
        <taxon>Metazoa</taxon>
        <taxon>Ecdysozoa</taxon>
        <taxon>Arthropoda</taxon>
        <taxon>Hexapoda</taxon>
        <taxon>Insecta</taxon>
        <taxon>Pterygota</taxon>
        <taxon>Neoptera</taxon>
        <taxon>Endopterygota</taxon>
        <taxon>Coleoptera</taxon>
        <taxon>Polyphaga</taxon>
        <taxon>Scarabaeiformia</taxon>
        <taxon>Scarabaeidae</taxon>
        <taxon>Rutelinae</taxon>
        <taxon>Popillia</taxon>
    </lineage>
</organism>
<comment type="caution">
    <text evidence="1">The sequence shown here is derived from an EMBL/GenBank/DDBJ whole genome shotgun (WGS) entry which is preliminary data.</text>
</comment>
<proteinExistence type="predicted"/>
<dbReference type="EMBL" id="JASPKY010000822">
    <property type="protein sequence ID" value="KAK9681357.1"/>
    <property type="molecule type" value="Genomic_DNA"/>
</dbReference>
<sequence length="93" mass="10944">MTLIGTIELFKGNPKEFDSHLERIEHLFKVKVVLEYMKISMFITMDGANVYQTLKNLAATWKPVKPTYEEIMSMLLKHYTPPVSEKDLRKIHF</sequence>